<dbReference type="EMBL" id="JAFBBP010000001">
    <property type="protein sequence ID" value="MBM7491936.1"/>
    <property type="molecule type" value="Genomic_DNA"/>
</dbReference>
<dbReference type="InterPro" id="IPR000835">
    <property type="entry name" value="HTH_MarR-typ"/>
</dbReference>
<dbReference type="Proteomes" id="UP000764837">
    <property type="component" value="Unassembled WGS sequence"/>
</dbReference>
<dbReference type="SMART" id="SM00347">
    <property type="entry name" value="HTH_MARR"/>
    <property type="match status" value="1"/>
</dbReference>
<evidence type="ECO:0000313" key="2">
    <source>
        <dbReference type="EMBL" id="MBM7491936.1"/>
    </source>
</evidence>
<evidence type="ECO:0000259" key="1">
    <source>
        <dbReference type="SMART" id="SM00347"/>
    </source>
</evidence>
<name>A0ABS2LUR6_9ACTN</name>
<dbReference type="RefSeq" id="WP_204942914.1">
    <property type="nucleotide sequence ID" value="NZ_JAFBBP010000001.1"/>
</dbReference>
<dbReference type="Gene3D" id="1.10.10.10">
    <property type="entry name" value="Winged helix-like DNA-binding domain superfamily/Winged helix DNA-binding domain"/>
    <property type="match status" value="1"/>
</dbReference>
<accession>A0ABS2LUR6</accession>
<protein>
    <submittedName>
        <fullName evidence="2">DNA-binding MarR family transcriptional regulator</fullName>
    </submittedName>
</protein>
<comment type="caution">
    <text evidence="2">The sequence shown here is derived from an EMBL/GenBank/DDBJ whole genome shotgun (WGS) entry which is preliminary data.</text>
</comment>
<proteinExistence type="predicted"/>
<evidence type="ECO:0000313" key="3">
    <source>
        <dbReference type="Proteomes" id="UP000764837"/>
    </source>
</evidence>
<sequence length="162" mass="17972">MSTSLSRVSLVADLYHLERASAQAAVLFHGALAARASITMTDISCLGVLDKDGPMPAGRLARQIGLTRGGAITAMLDRLEQAGFLRRQRDPGDRRKVTIELVRGEAYERLQQTLDEFSRDYLALIEEYSDEQLRLLTEFSRRSTAILDRHTATLQGAEQLPA</sequence>
<dbReference type="InterPro" id="IPR039422">
    <property type="entry name" value="MarR/SlyA-like"/>
</dbReference>
<gene>
    <name evidence="2" type="ORF">JOD64_003158</name>
</gene>
<dbReference type="InterPro" id="IPR036388">
    <property type="entry name" value="WH-like_DNA-bd_sf"/>
</dbReference>
<dbReference type="PANTHER" id="PTHR33164:SF106">
    <property type="entry name" value="TRANSCRIPTIONAL REGULATORY PROTEIN"/>
    <property type="match status" value="1"/>
</dbReference>
<dbReference type="InterPro" id="IPR036390">
    <property type="entry name" value="WH_DNA-bd_sf"/>
</dbReference>
<keyword evidence="3" id="KW-1185">Reference proteome</keyword>
<keyword evidence="2" id="KW-0238">DNA-binding</keyword>
<feature type="domain" description="HTH marR-type" evidence="1">
    <location>
        <begin position="31"/>
        <end position="133"/>
    </location>
</feature>
<dbReference type="SUPFAM" id="SSF46785">
    <property type="entry name" value="Winged helix' DNA-binding domain"/>
    <property type="match status" value="1"/>
</dbReference>
<dbReference type="Pfam" id="PF01047">
    <property type="entry name" value="MarR"/>
    <property type="match status" value="1"/>
</dbReference>
<reference evidence="2 3" key="1">
    <citation type="submission" date="2021-01" db="EMBL/GenBank/DDBJ databases">
        <title>Sequencing the genomes of 1000 actinobacteria strains.</title>
        <authorList>
            <person name="Klenk H.-P."/>
        </authorList>
    </citation>
    <scope>NUCLEOTIDE SEQUENCE [LARGE SCALE GENOMIC DNA]</scope>
    <source>
        <strain evidence="2 3">DSM 100204</strain>
    </source>
</reference>
<dbReference type="GO" id="GO:0003677">
    <property type="term" value="F:DNA binding"/>
    <property type="evidence" value="ECO:0007669"/>
    <property type="project" value="UniProtKB-KW"/>
</dbReference>
<dbReference type="PANTHER" id="PTHR33164">
    <property type="entry name" value="TRANSCRIPTIONAL REGULATOR, MARR FAMILY"/>
    <property type="match status" value="1"/>
</dbReference>
<organism evidence="2 3">
    <name type="scientific">Micromonospora luteifusca</name>
    <dbReference type="NCBI Taxonomy" id="709860"/>
    <lineage>
        <taxon>Bacteria</taxon>
        <taxon>Bacillati</taxon>
        <taxon>Actinomycetota</taxon>
        <taxon>Actinomycetes</taxon>
        <taxon>Micromonosporales</taxon>
        <taxon>Micromonosporaceae</taxon>
        <taxon>Micromonospora</taxon>
    </lineage>
</organism>